<reference evidence="2 3" key="1">
    <citation type="submission" date="2017-07" db="EMBL/GenBank/DDBJ databases">
        <authorList>
            <person name="Sun Z.S."/>
            <person name="Albrecht U."/>
            <person name="Echele G."/>
            <person name="Lee C.C."/>
        </authorList>
    </citation>
    <scope>NUCLEOTIDE SEQUENCE [LARGE SCALE GENOMIC DNA]</scope>
    <source>
        <strain evidence="2 3">P16-029</strain>
    </source>
</reference>
<feature type="transmembrane region" description="Helical" evidence="1">
    <location>
        <begin position="105"/>
        <end position="124"/>
    </location>
</feature>
<dbReference type="AlphaFoldDB" id="A0A3E2DE04"/>
<dbReference type="Proteomes" id="UP000259211">
    <property type="component" value="Unassembled WGS sequence"/>
</dbReference>
<name>A0A3E2DE04_9ACTN</name>
<proteinExistence type="predicted"/>
<keyword evidence="1" id="KW-1133">Transmembrane helix</keyword>
<feature type="transmembrane region" description="Helical" evidence="1">
    <location>
        <begin position="66"/>
        <end position="85"/>
    </location>
</feature>
<gene>
    <name evidence="2" type="ORF">CHT91_08560</name>
</gene>
<evidence type="ECO:0000313" key="3">
    <source>
        <dbReference type="Proteomes" id="UP000259211"/>
    </source>
</evidence>
<organism evidence="2 3">
    <name type="scientific">Cutibacterium avidum</name>
    <dbReference type="NCBI Taxonomy" id="33010"/>
    <lineage>
        <taxon>Bacteria</taxon>
        <taxon>Bacillati</taxon>
        <taxon>Actinomycetota</taxon>
        <taxon>Actinomycetes</taxon>
        <taxon>Propionibacteriales</taxon>
        <taxon>Propionibacteriaceae</taxon>
        <taxon>Cutibacterium</taxon>
    </lineage>
</organism>
<protein>
    <submittedName>
        <fullName evidence="2">Uncharacterized protein</fullName>
    </submittedName>
</protein>
<comment type="caution">
    <text evidence="2">The sequence shown here is derived from an EMBL/GenBank/DDBJ whole genome shotgun (WGS) entry which is preliminary data.</text>
</comment>
<feature type="transmembrane region" description="Helical" evidence="1">
    <location>
        <begin position="7"/>
        <end position="32"/>
    </location>
</feature>
<accession>A0A3E2DE04</accession>
<evidence type="ECO:0000256" key="1">
    <source>
        <dbReference type="SAM" id="Phobius"/>
    </source>
</evidence>
<sequence length="159" mass="17244">MSGTQLALLVIGGIVALMFILISPVLVVGLVVSAIRRVGSLLVSIGGSFVAVVRGSMTIRQCLVELTYAVSALVAAGCLGWASIQTVILSKNHWAEWRHGGKYDVFMWAGGGVVAAIVSWACWVSSTRALDRRDAQWAEDEEVERQVRIHQRLKERGVL</sequence>
<dbReference type="EMBL" id="NOWI01000007">
    <property type="protein sequence ID" value="RFT43639.1"/>
    <property type="molecule type" value="Genomic_DNA"/>
</dbReference>
<evidence type="ECO:0000313" key="2">
    <source>
        <dbReference type="EMBL" id="RFT43639.1"/>
    </source>
</evidence>
<keyword evidence="1" id="KW-0472">Membrane</keyword>
<keyword evidence="1" id="KW-0812">Transmembrane</keyword>
<dbReference type="RefSeq" id="WP_117189488.1">
    <property type="nucleotide sequence ID" value="NZ_JASORL010000011.1"/>
</dbReference>
<feature type="transmembrane region" description="Helical" evidence="1">
    <location>
        <begin position="38"/>
        <end position="54"/>
    </location>
</feature>